<keyword evidence="3" id="KW-1185">Reference proteome</keyword>
<reference evidence="2 3" key="1">
    <citation type="journal article" date="2020" name="bioRxiv">
        <title>Whole genome comparisons of ergot fungi reveals the divergence and evolution of species within the genus Claviceps are the result of varying mechanisms driving genome evolution and host range expansion.</title>
        <authorList>
            <person name="Wyka S.A."/>
            <person name="Mondo S.J."/>
            <person name="Liu M."/>
            <person name="Dettman J."/>
            <person name="Nalam V."/>
            <person name="Broders K.D."/>
        </authorList>
    </citation>
    <scope>NUCLEOTIDE SEQUENCE [LARGE SCALE GENOMIC DNA]</scope>
    <source>
        <strain evidence="2 3">LM583</strain>
    </source>
</reference>
<feature type="compositionally biased region" description="Low complexity" evidence="1">
    <location>
        <begin position="15"/>
        <end position="30"/>
    </location>
</feature>
<proteinExistence type="predicted"/>
<accession>A0ABQ7PFZ3</accession>
<feature type="region of interest" description="Disordered" evidence="1">
    <location>
        <begin position="78"/>
        <end position="119"/>
    </location>
</feature>
<protein>
    <submittedName>
        <fullName evidence="2">Uncharacterized protein</fullName>
    </submittedName>
</protein>
<gene>
    <name evidence="2" type="ORF">E4U57_006991</name>
</gene>
<comment type="caution">
    <text evidence="2">The sequence shown here is derived from an EMBL/GenBank/DDBJ whole genome shotgun (WGS) entry which is preliminary data.</text>
</comment>
<feature type="region of interest" description="Disordered" evidence="1">
    <location>
        <begin position="1"/>
        <end position="50"/>
    </location>
</feature>
<dbReference type="Proteomes" id="UP000742024">
    <property type="component" value="Unassembled WGS sequence"/>
</dbReference>
<name>A0ABQ7PFZ3_9HYPO</name>
<organism evidence="2 3">
    <name type="scientific">Claviceps arundinis</name>
    <dbReference type="NCBI Taxonomy" id="1623583"/>
    <lineage>
        <taxon>Eukaryota</taxon>
        <taxon>Fungi</taxon>
        <taxon>Dikarya</taxon>
        <taxon>Ascomycota</taxon>
        <taxon>Pezizomycotina</taxon>
        <taxon>Sordariomycetes</taxon>
        <taxon>Hypocreomycetidae</taxon>
        <taxon>Hypocreales</taxon>
        <taxon>Clavicipitaceae</taxon>
        <taxon>Claviceps</taxon>
    </lineage>
</organism>
<evidence type="ECO:0000313" key="2">
    <source>
        <dbReference type="EMBL" id="KAG5962493.1"/>
    </source>
</evidence>
<evidence type="ECO:0000313" key="3">
    <source>
        <dbReference type="Proteomes" id="UP000742024"/>
    </source>
</evidence>
<feature type="compositionally biased region" description="Polar residues" evidence="1">
    <location>
        <begin position="78"/>
        <end position="93"/>
    </location>
</feature>
<dbReference type="EMBL" id="SRPR01000066">
    <property type="protein sequence ID" value="KAG5962493.1"/>
    <property type="molecule type" value="Genomic_DNA"/>
</dbReference>
<evidence type="ECO:0000256" key="1">
    <source>
        <dbReference type="SAM" id="MobiDB-lite"/>
    </source>
</evidence>
<sequence length="275" mass="29244">MPSVEPVSLAGRAKTPTGSSTTSIATAPSSWDCSAPPQGAGNSDDLRTPVNATQGARDFLIDDDYQFDFSDFLGPRPSGSTISDAAQQDSRNGFTPAAFGSTLPDSPHLQSPGGTPVTVGQDADRLIDDLDRDRAVKLGLFCAMCAAFDQAAAGYAAGPGHILAQEFKQYYLRFWTHRVSCRALRLRGDRGVRGRFRGRLMGGSTGEGGRGLEVRAVGQRTSKRCGCEPIAAVLLSSIADRRAGRARSEKIAEVELVIVTYQEVPCALRGVHGRV</sequence>